<evidence type="ECO:0000313" key="3">
    <source>
        <dbReference type="Proteomes" id="UP000054783"/>
    </source>
</evidence>
<dbReference type="Proteomes" id="UP000054783">
    <property type="component" value="Unassembled WGS sequence"/>
</dbReference>
<evidence type="ECO:0000313" key="2">
    <source>
        <dbReference type="EMBL" id="KRY12367.1"/>
    </source>
</evidence>
<proteinExistence type="predicted"/>
<evidence type="ECO:0000256" key="1">
    <source>
        <dbReference type="SAM" id="SignalP"/>
    </source>
</evidence>
<comment type="caution">
    <text evidence="2">The sequence shown here is derived from an EMBL/GenBank/DDBJ whole genome shotgun (WGS) entry which is preliminary data.</text>
</comment>
<feature type="signal peptide" evidence="1">
    <location>
        <begin position="1"/>
        <end position="18"/>
    </location>
</feature>
<dbReference type="OrthoDB" id="5916649at2759"/>
<reference evidence="2 3" key="1">
    <citation type="submission" date="2015-01" db="EMBL/GenBank/DDBJ databases">
        <title>Evolution of Trichinella species and genotypes.</title>
        <authorList>
            <person name="Korhonen P.K."/>
            <person name="Edoardo P."/>
            <person name="Giuseppe L.R."/>
            <person name="Gasser R.B."/>
        </authorList>
    </citation>
    <scope>NUCLEOTIDE SEQUENCE [LARGE SCALE GENOMIC DNA]</scope>
    <source>
        <strain evidence="2">ISS2496</strain>
    </source>
</reference>
<keyword evidence="3" id="KW-1185">Reference proteome</keyword>
<organism evidence="2 3">
    <name type="scientific">Trichinella patagoniensis</name>
    <dbReference type="NCBI Taxonomy" id="990121"/>
    <lineage>
        <taxon>Eukaryota</taxon>
        <taxon>Metazoa</taxon>
        <taxon>Ecdysozoa</taxon>
        <taxon>Nematoda</taxon>
        <taxon>Enoplea</taxon>
        <taxon>Dorylaimia</taxon>
        <taxon>Trichinellida</taxon>
        <taxon>Trichinellidae</taxon>
        <taxon>Trichinella</taxon>
    </lineage>
</organism>
<keyword evidence="1" id="KW-0732">Signal</keyword>
<dbReference type="EMBL" id="JYDQ01000166">
    <property type="protein sequence ID" value="KRY12367.1"/>
    <property type="molecule type" value="Genomic_DNA"/>
</dbReference>
<sequence>MLIKVVLFIVCYIRSGKAVNKLQDFDIAVQDWVNENFISSLYYLFFERISTVKVTNLYSSEIILHLSNCSRSEMPLSMVRKTNGCTELSKNDPDFQLKCVLLHIGFPLLTEIIDQPLHCYSATLTALQEIDDLDLSNHSETILTSERNEDFVTKKKYFYNYEFIIENTILTFYIICVKNCINYNNEASEKFLLAIQDLLNAKYIKGKYYIAKEMESTALLPPFLSTKINFQVSNCTRKQFPIDMVRKKNGCSSTGSTNDAIICTALHRGLHVPFQKYTEPLLQCYKANSSETFEAEKKIFLHWKLAYANLVSGLE</sequence>
<feature type="chain" id="PRO_5006873817" evidence="1">
    <location>
        <begin position="19"/>
        <end position="315"/>
    </location>
</feature>
<gene>
    <name evidence="2" type="ORF">T12_13773</name>
</gene>
<accession>A0A0V0ZIX8</accession>
<name>A0A0V0ZIX8_9BILA</name>
<protein>
    <submittedName>
        <fullName evidence="2">Uncharacterized protein</fullName>
    </submittedName>
</protein>
<dbReference type="AlphaFoldDB" id="A0A0V0ZIX8"/>